<dbReference type="GO" id="GO:0047617">
    <property type="term" value="F:fatty acyl-CoA hydrolase activity"/>
    <property type="evidence" value="ECO:0007669"/>
    <property type="project" value="TreeGrafter"/>
</dbReference>
<evidence type="ECO:0000313" key="3">
    <source>
        <dbReference type="EMBL" id="GIM45171.1"/>
    </source>
</evidence>
<evidence type="ECO:0000313" key="4">
    <source>
        <dbReference type="Proteomes" id="UP001057291"/>
    </source>
</evidence>
<comment type="caution">
    <text evidence="3">The sequence shown here is derived from an EMBL/GenBank/DDBJ whole genome shotgun (WGS) entry which is preliminary data.</text>
</comment>
<evidence type="ECO:0000256" key="1">
    <source>
        <dbReference type="ARBA" id="ARBA00005953"/>
    </source>
</evidence>
<organism evidence="3 4">
    <name type="scientific">Collibacillus ludicampi</name>
    <dbReference type="NCBI Taxonomy" id="2771369"/>
    <lineage>
        <taxon>Bacteria</taxon>
        <taxon>Bacillati</taxon>
        <taxon>Bacillota</taxon>
        <taxon>Bacilli</taxon>
        <taxon>Bacillales</taxon>
        <taxon>Alicyclobacillaceae</taxon>
        <taxon>Collibacillus</taxon>
    </lineage>
</organism>
<dbReference type="InterPro" id="IPR050563">
    <property type="entry name" value="4-hydroxybenzoyl-CoA_TE"/>
</dbReference>
<keyword evidence="2" id="KW-0378">Hydrolase</keyword>
<name>A0AAV4LBJ6_9BACL</name>
<accession>A0AAV4LBJ6</accession>
<dbReference type="InterPro" id="IPR029069">
    <property type="entry name" value="HotDog_dom_sf"/>
</dbReference>
<dbReference type="RefSeq" id="WP_282198396.1">
    <property type="nucleotide sequence ID" value="NZ_BOQE01000001.1"/>
</dbReference>
<dbReference type="PANTHER" id="PTHR31793:SF27">
    <property type="entry name" value="NOVEL THIOESTERASE SUPERFAMILY DOMAIN AND SAPOSIN A-TYPE DOMAIN CONTAINING PROTEIN (0610012H03RIK)"/>
    <property type="match status" value="1"/>
</dbReference>
<dbReference type="EMBL" id="BOQE01000001">
    <property type="protein sequence ID" value="GIM45171.1"/>
    <property type="molecule type" value="Genomic_DNA"/>
</dbReference>
<comment type="similarity">
    <text evidence="1">Belongs to the 4-hydroxybenzoyl-CoA thioesterase family.</text>
</comment>
<dbReference type="Proteomes" id="UP001057291">
    <property type="component" value="Unassembled WGS sequence"/>
</dbReference>
<protein>
    <submittedName>
        <fullName evidence="3">Acyl-CoA thioesterase YneP</fullName>
    </submittedName>
</protein>
<dbReference type="Gene3D" id="3.10.129.10">
    <property type="entry name" value="Hotdog Thioesterase"/>
    <property type="match status" value="1"/>
</dbReference>
<dbReference type="NCBIfam" id="TIGR00051">
    <property type="entry name" value="YbgC/FadM family acyl-CoA thioesterase"/>
    <property type="match status" value="1"/>
</dbReference>
<keyword evidence="4" id="KW-1185">Reference proteome</keyword>
<dbReference type="CDD" id="cd00586">
    <property type="entry name" value="4HBT"/>
    <property type="match status" value="1"/>
</dbReference>
<dbReference type="InterPro" id="IPR006684">
    <property type="entry name" value="YbgC/YbaW"/>
</dbReference>
<reference evidence="3" key="1">
    <citation type="journal article" date="2023" name="Int. J. Syst. Evol. Microbiol.">
        <title>Collibacillus ludicampi gen. nov., sp. nov., a new soil bacterium of the family Alicyclobacillaceae.</title>
        <authorList>
            <person name="Jojima T."/>
            <person name="Ioku Y."/>
            <person name="Fukuta Y."/>
            <person name="Shirasaka N."/>
            <person name="Matsumura Y."/>
            <person name="Mori M."/>
        </authorList>
    </citation>
    <scope>NUCLEOTIDE SEQUENCE</scope>
    <source>
        <strain evidence="3">TP075</strain>
    </source>
</reference>
<sequence>MQKFQTEIEVRYAETDMMGVVYHANYLIWAEVARTHLVEQVGFSWPEMERRGIVSPVLNVNFNFKKAAHYGDRVTATVWVAEYNGFRVTYAYEFHNQEGELLCEGTTHHVLAEAGTLKPIRMDRRLPELHARYLQIRQES</sequence>
<dbReference type="PANTHER" id="PTHR31793">
    <property type="entry name" value="4-HYDROXYBENZOYL-COA THIOESTERASE FAMILY MEMBER"/>
    <property type="match status" value="1"/>
</dbReference>
<dbReference type="PIRSF" id="PIRSF003230">
    <property type="entry name" value="YbgC"/>
    <property type="match status" value="1"/>
</dbReference>
<gene>
    <name evidence="3" type="primary">yneP</name>
    <name evidence="3" type="ORF">DNHGIG_07200</name>
</gene>
<dbReference type="Pfam" id="PF13279">
    <property type="entry name" value="4HBT_2"/>
    <property type="match status" value="1"/>
</dbReference>
<evidence type="ECO:0000256" key="2">
    <source>
        <dbReference type="ARBA" id="ARBA00022801"/>
    </source>
</evidence>
<dbReference type="AlphaFoldDB" id="A0AAV4LBJ6"/>
<proteinExistence type="inferred from homology"/>
<dbReference type="SUPFAM" id="SSF54637">
    <property type="entry name" value="Thioesterase/thiol ester dehydrase-isomerase"/>
    <property type="match status" value="1"/>
</dbReference>